<dbReference type="SUPFAM" id="SSF53448">
    <property type="entry name" value="Nucleotide-diphospho-sugar transferases"/>
    <property type="match status" value="1"/>
</dbReference>
<comment type="subcellular location">
    <subcellularLocation>
        <location evidence="1">Cell membrane</location>
    </subcellularLocation>
</comment>
<name>A0A4R8W633_9MICO</name>
<evidence type="ECO:0000256" key="1">
    <source>
        <dbReference type="ARBA" id="ARBA00004236"/>
    </source>
</evidence>
<evidence type="ECO:0000256" key="4">
    <source>
        <dbReference type="ARBA" id="ARBA00022679"/>
    </source>
</evidence>
<keyword evidence="12" id="KW-1185">Reference proteome</keyword>
<dbReference type="EMBL" id="SOFL01000028">
    <property type="protein sequence ID" value="TFC02417.1"/>
    <property type="molecule type" value="Genomic_DNA"/>
</dbReference>
<protein>
    <recommendedName>
        <fullName evidence="9">4,4'-diaponeurosporenoate glycosyltransferase</fullName>
    </recommendedName>
</protein>
<accession>A0A4R8W633</accession>
<gene>
    <name evidence="11" type="ORF">E3O42_08475</name>
</gene>
<evidence type="ECO:0000256" key="9">
    <source>
        <dbReference type="ARBA" id="ARBA00040345"/>
    </source>
</evidence>
<evidence type="ECO:0000256" key="2">
    <source>
        <dbReference type="ARBA" id="ARBA00022475"/>
    </source>
</evidence>
<feature type="domain" description="Glycosyltransferase 2-like" evidence="10">
    <location>
        <begin position="24"/>
        <end position="150"/>
    </location>
</feature>
<comment type="similarity">
    <text evidence="8">Belongs to the glycosyltransferase 2 family. CrtQ subfamily.</text>
</comment>
<evidence type="ECO:0000256" key="5">
    <source>
        <dbReference type="ARBA" id="ARBA00023136"/>
    </source>
</evidence>
<organism evidence="11 12">
    <name type="scientific">Cryobacterium adonitolivorans</name>
    <dbReference type="NCBI Taxonomy" id="1259189"/>
    <lineage>
        <taxon>Bacteria</taxon>
        <taxon>Bacillati</taxon>
        <taxon>Actinomycetota</taxon>
        <taxon>Actinomycetes</taxon>
        <taxon>Micrococcales</taxon>
        <taxon>Microbacteriaceae</taxon>
        <taxon>Cryobacterium</taxon>
    </lineage>
</organism>
<dbReference type="Proteomes" id="UP000297907">
    <property type="component" value="Unassembled WGS sequence"/>
</dbReference>
<comment type="pathway">
    <text evidence="7">Carotenoid biosynthesis; staphyloxanthin biosynthesis; staphyloxanthin from farnesyl diphosphate: step 4/5.</text>
</comment>
<dbReference type="PANTHER" id="PTHR43646:SF2">
    <property type="entry name" value="GLYCOSYLTRANSFERASE 2-LIKE DOMAIN-CONTAINING PROTEIN"/>
    <property type="match status" value="1"/>
</dbReference>
<dbReference type="OrthoDB" id="9777873at2"/>
<dbReference type="InterPro" id="IPR001173">
    <property type="entry name" value="Glyco_trans_2-like"/>
</dbReference>
<keyword evidence="3" id="KW-0328">Glycosyltransferase</keyword>
<proteinExistence type="inferred from homology"/>
<dbReference type="GO" id="GO:0016757">
    <property type="term" value="F:glycosyltransferase activity"/>
    <property type="evidence" value="ECO:0007669"/>
    <property type="project" value="UniProtKB-KW"/>
</dbReference>
<evidence type="ECO:0000313" key="11">
    <source>
        <dbReference type="EMBL" id="TFC02417.1"/>
    </source>
</evidence>
<evidence type="ECO:0000256" key="7">
    <source>
        <dbReference type="ARBA" id="ARBA00037904"/>
    </source>
</evidence>
<dbReference type="Pfam" id="PF00535">
    <property type="entry name" value="Glycos_transf_2"/>
    <property type="match status" value="1"/>
</dbReference>
<evidence type="ECO:0000313" key="12">
    <source>
        <dbReference type="Proteomes" id="UP000297907"/>
    </source>
</evidence>
<dbReference type="GO" id="GO:0005886">
    <property type="term" value="C:plasma membrane"/>
    <property type="evidence" value="ECO:0007669"/>
    <property type="project" value="UniProtKB-SubCell"/>
</dbReference>
<dbReference type="InterPro" id="IPR029044">
    <property type="entry name" value="Nucleotide-diphossugar_trans"/>
</dbReference>
<dbReference type="PANTHER" id="PTHR43646">
    <property type="entry name" value="GLYCOSYLTRANSFERASE"/>
    <property type="match status" value="1"/>
</dbReference>
<dbReference type="Gene3D" id="3.90.550.10">
    <property type="entry name" value="Spore Coat Polysaccharide Biosynthesis Protein SpsA, Chain A"/>
    <property type="match status" value="1"/>
</dbReference>
<evidence type="ECO:0000256" key="8">
    <source>
        <dbReference type="ARBA" id="ARBA00038120"/>
    </source>
</evidence>
<evidence type="ECO:0000256" key="6">
    <source>
        <dbReference type="ARBA" id="ARBA00037281"/>
    </source>
</evidence>
<keyword evidence="5" id="KW-0472">Membrane</keyword>
<sequence>MPRPLRGAAGGAGAVTTRIDRLIVVVPARNEESRLPRCLAALADAVQALEEERGAAAPAVSVVVVLDRCTDGSADVVALWPQFRALECAAGSVGSARREGVAHLLCDAAAAHTWVATTDADSAVPRRWLAVQLALAEAGTELVLGTVLPDEELPVLERARWHESHSLVDGHPHVHGANLAVRADRYLQAKGFSDVDSDEDVLLVAALRTLGARECRTALIPVLTSGRLDGRVPGGFGGYLAGQVTTH</sequence>
<keyword evidence="4 11" id="KW-0808">Transferase</keyword>
<comment type="caution">
    <text evidence="11">The sequence shown here is derived from an EMBL/GenBank/DDBJ whole genome shotgun (WGS) entry which is preliminary data.</text>
</comment>
<evidence type="ECO:0000259" key="10">
    <source>
        <dbReference type="Pfam" id="PF00535"/>
    </source>
</evidence>
<evidence type="ECO:0000256" key="3">
    <source>
        <dbReference type="ARBA" id="ARBA00022676"/>
    </source>
</evidence>
<dbReference type="AlphaFoldDB" id="A0A4R8W633"/>
<comment type="function">
    <text evidence="6">Catalyzes the glycosylation of 4,4'-diaponeurosporenoate, i.e. the esterification of glucose at the C1'' position with the carboxyl group of 4,4'-diaponeurosporenic acid, to form glycosyl-4,4'-diaponeurosporenoate. This is a step in the biosynthesis of staphyloxanthin, an orange pigment present in most staphylococci strains.</text>
</comment>
<keyword evidence="2" id="KW-1003">Cell membrane</keyword>
<reference evidence="11 12" key="1">
    <citation type="submission" date="2019-03" db="EMBL/GenBank/DDBJ databases">
        <title>Genomics of glacier-inhabiting Cryobacterium strains.</title>
        <authorList>
            <person name="Liu Q."/>
            <person name="Xin Y.-H."/>
        </authorList>
    </citation>
    <scope>NUCLEOTIDE SEQUENCE [LARGE SCALE GENOMIC DNA]</scope>
    <source>
        <strain evidence="11 12">RHLS22-1</strain>
    </source>
</reference>